<organism evidence="3 4">
    <name type="scientific">Thelonectria olida</name>
    <dbReference type="NCBI Taxonomy" id="1576542"/>
    <lineage>
        <taxon>Eukaryota</taxon>
        <taxon>Fungi</taxon>
        <taxon>Dikarya</taxon>
        <taxon>Ascomycota</taxon>
        <taxon>Pezizomycotina</taxon>
        <taxon>Sordariomycetes</taxon>
        <taxon>Hypocreomycetidae</taxon>
        <taxon>Hypocreales</taxon>
        <taxon>Nectriaceae</taxon>
        <taxon>Thelonectria</taxon>
    </lineage>
</organism>
<proteinExistence type="predicted"/>
<dbReference type="AlphaFoldDB" id="A0A9P8VZ08"/>
<comment type="caution">
    <text evidence="3">The sequence shown here is derived from an EMBL/GenBank/DDBJ whole genome shotgun (WGS) entry which is preliminary data.</text>
</comment>
<evidence type="ECO:0000313" key="4">
    <source>
        <dbReference type="Proteomes" id="UP000777438"/>
    </source>
</evidence>
<gene>
    <name evidence="3" type="ORF">B0T10DRAFT_493193</name>
</gene>
<dbReference type="OrthoDB" id="1862401at2759"/>
<sequence length="683" mass="78392">MLCAVCLSMFQNSAKSGLHHKDRDAVRMAAENGCRICHILTKERPHLLRQIEYKFTWTTTWRPHWCINFRQEAQEWNSNYPIYVHVSEATSLPVGYDQFIRSAMTDLETDPCRVQRDMPTLRDIPDNTGHIAVAELAKQWLQTCKTKHKCEEECGPREPGWYPKRLVHVGNEHQTPRLVLRDADHLDGAYAALSHCWGDNPEFLKLSSANLEEFRREILIDNLAASFRDTIITCRRLDIPYLWIDSLCILQSGQDSQEDWLLHTLEMHRVYRNCELNIAIQVSKNPHEGAFRSRNPEHLQDCCVWTPFFESQLKKNVDEDISAIPEPEQQPPDLKSCPVFPCAIFHIDDFSYSRRSLPLSKRAWVLQEKLMSPRTLHFQKDRIMWECEDKRCLSEYMPESAASNSWRGFDCLFQDEYNIHPRRTDTDFFYEYVVEYSDRKLNFPDQDKLVAFAAIAEQAASFIGGAYCAGIFRESMPWALLWRTSLLKPALDKRSVTYRAPSWSWASFDGRVNFGPWGSRKAMAEVNDVSIDLVDPTNQFGQVKAASLTLTGPLVSSKALLTGEIVPSEKEEGRPGLPTPPDTLKTPSGEHVTLVPDESGVESWHEEWLENWLLSKGELIFVAILDAESKFSGFWWSGTYGLMLRRLANGTYTRVGVWGAKLGFVEKHAQTACEFRPGTVTIV</sequence>
<evidence type="ECO:0000256" key="1">
    <source>
        <dbReference type="SAM" id="MobiDB-lite"/>
    </source>
</evidence>
<evidence type="ECO:0000259" key="2">
    <source>
        <dbReference type="Pfam" id="PF06985"/>
    </source>
</evidence>
<dbReference type="EMBL" id="JAGPYM010000020">
    <property type="protein sequence ID" value="KAH6884437.1"/>
    <property type="molecule type" value="Genomic_DNA"/>
</dbReference>
<evidence type="ECO:0000313" key="3">
    <source>
        <dbReference type="EMBL" id="KAH6884437.1"/>
    </source>
</evidence>
<dbReference type="Proteomes" id="UP000777438">
    <property type="component" value="Unassembled WGS sequence"/>
</dbReference>
<reference evidence="3 4" key="1">
    <citation type="journal article" date="2021" name="Nat. Commun.">
        <title>Genetic determinants of endophytism in the Arabidopsis root mycobiome.</title>
        <authorList>
            <person name="Mesny F."/>
            <person name="Miyauchi S."/>
            <person name="Thiergart T."/>
            <person name="Pickel B."/>
            <person name="Atanasova L."/>
            <person name="Karlsson M."/>
            <person name="Huettel B."/>
            <person name="Barry K.W."/>
            <person name="Haridas S."/>
            <person name="Chen C."/>
            <person name="Bauer D."/>
            <person name="Andreopoulos W."/>
            <person name="Pangilinan J."/>
            <person name="LaButti K."/>
            <person name="Riley R."/>
            <person name="Lipzen A."/>
            <person name="Clum A."/>
            <person name="Drula E."/>
            <person name="Henrissat B."/>
            <person name="Kohler A."/>
            <person name="Grigoriev I.V."/>
            <person name="Martin F.M."/>
            <person name="Hacquard S."/>
        </authorList>
    </citation>
    <scope>NUCLEOTIDE SEQUENCE [LARGE SCALE GENOMIC DNA]</scope>
    <source>
        <strain evidence="3 4">MPI-CAGE-CH-0241</strain>
    </source>
</reference>
<accession>A0A9P8VZ08</accession>
<protein>
    <submittedName>
        <fullName evidence="3">Heterokaryon incompatibility protein-domain-containing protein</fullName>
    </submittedName>
</protein>
<keyword evidence="4" id="KW-1185">Reference proteome</keyword>
<dbReference type="Pfam" id="PF06985">
    <property type="entry name" value="HET"/>
    <property type="match status" value="1"/>
</dbReference>
<dbReference type="InterPro" id="IPR010730">
    <property type="entry name" value="HET"/>
</dbReference>
<name>A0A9P8VZ08_9HYPO</name>
<feature type="region of interest" description="Disordered" evidence="1">
    <location>
        <begin position="567"/>
        <end position="592"/>
    </location>
</feature>
<feature type="domain" description="Heterokaryon incompatibility" evidence="2">
    <location>
        <begin position="190"/>
        <end position="368"/>
    </location>
</feature>
<dbReference type="PANTHER" id="PTHR33112:SF10">
    <property type="entry name" value="TOL"/>
    <property type="match status" value="1"/>
</dbReference>
<dbReference type="PANTHER" id="PTHR33112">
    <property type="entry name" value="DOMAIN PROTEIN, PUTATIVE-RELATED"/>
    <property type="match status" value="1"/>
</dbReference>